<evidence type="ECO:0000313" key="2">
    <source>
        <dbReference type="Proteomes" id="UP000198923"/>
    </source>
</evidence>
<dbReference type="EMBL" id="FNCN01000018">
    <property type="protein sequence ID" value="SDH56681.1"/>
    <property type="molecule type" value="Genomic_DNA"/>
</dbReference>
<keyword evidence="2" id="KW-1185">Reference proteome</keyword>
<name>A0A1G8DGC0_9ACTN</name>
<dbReference type="RefSeq" id="WP_093171816.1">
    <property type="nucleotide sequence ID" value="NZ_FNCN01000018.1"/>
</dbReference>
<proteinExistence type="predicted"/>
<sequence length="109" mass="11459">MAHLTRAGRVPAQARARRGALPATAAAQAAQGIAHQPHVDVGYIAFTSERTPGGIAHQSRIEDEDDVLHAAVDWSAGNRLRGVELSDWGFGVADGGHHPTPPSATVRLQ</sequence>
<gene>
    <name evidence="1" type="ORF">SAMN05421505_11840</name>
</gene>
<dbReference type="AlphaFoldDB" id="A0A1G8DGC0"/>
<reference evidence="1 2" key="1">
    <citation type="submission" date="2016-10" db="EMBL/GenBank/DDBJ databases">
        <authorList>
            <person name="de Groot N.N."/>
        </authorList>
    </citation>
    <scope>NUCLEOTIDE SEQUENCE [LARGE SCALE GENOMIC DNA]</scope>
    <source>
        <strain evidence="1 2">CPCC 201354</strain>
    </source>
</reference>
<protein>
    <submittedName>
        <fullName evidence="1">Uncharacterized protein</fullName>
    </submittedName>
</protein>
<dbReference type="Proteomes" id="UP000198923">
    <property type="component" value="Unassembled WGS sequence"/>
</dbReference>
<evidence type="ECO:0000313" key="1">
    <source>
        <dbReference type="EMBL" id="SDH56681.1"/>
    </source>
</evidence>
<dbReference type="STRING" id="504805.SAMN05421505_11840"/>
<organism evidence="1 2">
    <name type="scientific">Sinosporangium album</name>
    <dbReference type="NCBI Taxonomy" id="504805"/>
    <lineage>
        <taxon>Bacteria</taxon>
        <taxon>Bacillati</taxon>
        <taxon>Actinomycetota</taxon>
        <taxon>Actinomycetes</taxon>
        <taxon>Streptosporangiales</taxon>
        <taxon>Streptosporangiaceae</taxon>
        <taxon>Sinosporangium</taxon>
    </lineage>
</organism>
<accession>A0A1G8DGC0</accession>